<evidence type="ECO:0000313" key="2">
    <source>
        <dbReference type="EMBL" id="PIT95069.1"/>
    </source>
</evidence>
<keyword evidence="1" id="KW-0812">Transmembrane</keyword>
<gene>
    <name evidence="2" type="ORF">COT98_01205</name>
</gene>
<feature type="transmembrane region" description="Helical" evidence="1">
    <location>
        <begin position="71"/>
        <end position="89"/>
    </location>
</feature>
<name>A0A2M6WQJ9_9BACT</name>
<sequence>MKNNNDCQFNESFDLEKKLQASFVQIKVSDSGLKKIINSLPVTNISPQRYNSREGQSAGYFNGFVLNRFKLAIPAVLAIILLIGGAMYLSRGSSTGPQLAQKEAASQTNAITPSPINSLVDLETMLQSELNDELSLMTLGDSGETSRLSGEAEIFNEINKTYDKIEI</sequence>
<protein>
    <submittedName>
        <fullName evidence="2">Uncharacterized protein</fullName>
    </submittedName>
</protein>
<dbReference type="AlphaFoldDB" id="A0A2M6WQJ9"/>
<dbReference type="Proteomes" id="UP000228900">
    <property type="component" value="Unassembled WGS sequence"/>
</dbReference>
<organism evidence="2 3">
    <name type="scientific">Candidatus Falkowbacteria bacterium CG10_big_fil_rev_8_21_14_0_10_39_9</name>
    <dbReference type="NCBI Taxonomy" id="1974566"/>
    <lineage>
        <taxon>Bacteria</taxon>
        <taxon>Candidatus Falkowiibacteriota</taxon>
    </lineage>
</organism>
<accession>A0A2M6WQJ9</accession>
<evidence type="ECO:0000313" key="3">
    <source>
        <dbReference type="Proteomes" id="UP000228900"/>
    </source>
</evidence>
<dbReference type="EMBL" id="PFAQ01000019">
    <property type="protein sequence ID" value="PIT95069.1"/>
    <property type="molecule type" value="Genomic_DNA"/>
</dbReference>
<proteinExistence type="predicted"/>
<comment type="caution">
    <text evidence="2">The sequence shown here is derived from an EMBL/GenBank/DDBJ whole genome shotgun (WGS) entry which is preliminary data.</text>
</comment>
<keyword evidence="1" id="KW-0472">Membrane</keyword>
<reference evidence="3" key="1">
    <citation type="submission" date="2017-09" db="EMBL/GenBank/DDBJ databases">
        <title>Depth-based differentiation of microbial function through sediment-hosted aquifers and enrichment of novel symbionts in the deep terrestrial subsurface.</title>
        <authorList>
            <person name="Probst A.J."/>
            <person name="Ladd B."/>
            <person name="Jarett J.K."/>
            <person name="Geller-Mcgrath D.E."/>
            <person name="Sieber C.M.K."/>
            <person name="Emerson J.B."/>
            <person name="Anantharaman K."/>
            <person name="Thomas B.C."/>
            <person name="Malmstrom R."/>
            <person name="Stieglmeier M."/>
            <person name="Klingl A."/>
            <person name="Woyke T."/>
            <person name="Ryan C.M."/>
            <person name="Banfield J.F."/>
        </authorList>
    </citation>
    <scope>NUCLEOTIDE SEQUENCE [LARGE SCALE GENOMIC DNA]</scope>
</reference>
<keyword evidence="1" id="KW-1133">Transmembrane helix</keyword>
<evidence type="ECO:0000256" key="1">
    <source>
        <dbReference type="SAM" id="Phobius"/>
    </source>
</evidence>